<evidence type="ECO:0000256" key="5">
    <source>
        <dbReference type="ARBA" id="ARBA00023134"/>
    </source>
</evidence>
<evidence type="ECO:0000256" key="4">
    <source>
        <dbReference type="ARBA" id="ARBA00022917"/>
    </source>
</evidence>
<dbReference type="GO" id="GO:0003746">
    <property type="term" value="F:translation elongation factor activity"/>
    <property type="evidence" value="ECO:0007669"/>
    <property type="project" value="UniProtKB-KW"/>
</dbReference>
<accession>A0A485MQT6</accession>
<keyword evidence="3 8" id="KW-0251">Elongation factor</keyword>
<dbReference type="Pfam" id="PF22594">
    <property type="entry name" value="GTP-eEF1A_C"/>
    <property type="match status" value="1"/>
</dbReference>
<dbReference type="Pfam" id="PF03144">
    <property type="entry name" value="GTP_EFTU_D2"/>
    <property type="match status" value="1"/>
</dbReference>
<evidence type="ECO:0000256" key="3">
    <source>
        <dbReference type="ARBA" id="ARBA00022768"/>
    </source>
</evidence>
<dbReference type="Proteomes" id="UP000386466">
    <property type="component" value="Unassembled WGS sequence"/>
</dbReference>
<dbReference type="PANTHER" id="PTHR44830">
    <property type="entry name" value="ELONGATION FACTOR 1 ALPHA"/>
    <property type="match status" value="1"/>
</dbReference>
<dbReference type="SUPFAM" id="SSF50447">
    <property type="entry name" value="Translation proteins"/>
    <property type="match status" value="1"/>
</dbReference>
<evidence type="ECO:0000256" key="1">
    <source>
        <dbReference type="ARBA" id="ARBA00007249"/>
    </source>
</evidence>
<dbReference type="InterPro" id="IPR054696">
    <property type="entry name" value="GTP-eEF1A_C"/>
</dbReference>
<feature type="domain" description="Translation elongation factor EFTu-like" evidence="6">
    <location>
        <begin position="32"/>
        <end position="93"/>
    </location>
</feature>
<protein>
    <submittedName>
        <fullName evidence="8">Elongation factor 1-alpha 1-like</fullName>
    </submittedName>
</protein>
<evidence type="ECO:0000259" key="7">
    <source>
        <dbReference type="Pfam" id="PF22594"/>
    </source>
</evidence>
<dbReference type="FunFam" id="2.40.30.10:FF:000005">
    <property type="entry name" value="Elongation factor 1-alpha"/>
    <property type="match status" value="1"/>
</dbReference>
<dbReference type="SUPFAM" id="SSF50465">
    <property type="entry name" value="EF-Tu/eEF-1alpha/eIF2-gamma C-terminal domain"/>
    <property type="match status" value="1"/>
</dbReference>
<keyword evidence="4" id="KW-0648">Protein biosynthesis</keyword>
<dbReference type="InterPro" id="IPR004161">
    <property type="entry name" value="EFTu-like_2"/>
</dbReference>
<dbReference type="EMBL" id="CAAGRJ010004177">
    <property type="protein sequence ID" value="VFV22163.1"/>
    <property type="molecule type" value="Genomic_DNA"/>
</dbReference>
<evidence type="ECO:0000313" key="9">
    <source>
        <dbReference type="Proteomes" id="UP000386466"/>
    </source>
</evidence>
<reference evidence="8 9" key="1">
    <citation type="submission" date="2019-01" db="EMBL/GenBank/DDBJ databases">
        <authorList>
            <person name="Alioto T."/>
            <person name="Alioto T."/>
        </authorList>
    </citation>
    <scope>NUCLEOTIDE SEQUENCE [LARGE SCALE GENOMIC DNA]</scope>
</reference>
<name>A0A485MQT6_LYNPA</name>
<evidence type="ECO:0000259" key="6">
    <source>
        <dbReference type="Pfam" id="PF03144"/>
    </source>
</evidence>
<dbReference type="InterPro" id="IPR009000">
    <property type="entry name" value="Transl_B-barrel_sf"/>
</dbReference>
<dbReference type="Gene3D" id="2.40.30.10">
    <property type="entry name" value="Translation factors"/>
    <property type="match status" value="2"/>
</dbReference>
<dbReference type="InterPro" id="IPR009001">
    <property type="entry name" value="Transl_elong_EF1A/Init_IF2_C"/>
</dbReference>
<dbReference type="AlphaFoldDB" id="A0A485MQT6"/>
<organism evidence="8 9">
    <name type="scientific">Lynx pardinus</name>
    <name type="common">Iberian lynx</name>
    <name type="synonym">Felis pardina</name>
    <dbReference type="NCBI Taxonomy" id="191816"/>
    <lineage>
        <taxon>Eukaryota</taxon>
        <taxon>Metazoa</taxon>
        <taxon>Chordata</taxon>
        <taxon>Craniata</taxon>
        <taxon>Vertebrata</taxon>
        <taxon>Euteleostomi</taxon>
        <taxon>Mammalia</taxon>
        <taxon>Eutheria</taxon>
        <taxon>Laurasiatheria</taxon>
        <taxon>Carnivora</taxon>
        <taxon>Feliformia</taxon>
        <taxon>Felidae</taxon>
        <taxon>Felinae</taxon>
        <taxon>Lynx</taxon>
    </lineage>
</organism>
<evidence type="ECO:0000256" key="2">
    <source>
        <dbReference type="ARBA" id="ARBA00022741"/>
    </source>
</evidence>
<dbReference type="CDD" id="cd03705">
    <property type="entry name" value="EF1_alpha_III"/>
    <property type="match status" value="1"/>
</dbReference>
<proteinExistence type="inferred from homology"/>
<gene>
    <name evidence="8" type="ORF">LYPA_23C002733</name>
</gene>
<keyword evidence="5" id="KW-0342">GTP-binding</keyword>
<dbReference type="PANTHER" id="PTHR44830:SF1">
    <property type="entry name" value="TR-TYPE G DOMAIN-CONTAINING PROTEIN"/>
    <property type="match status" value="1"/>
</dbReference>
<sequence>MDSHQLVHQLDQATSPCPSTMPPKVVVLVLSLVLMETGIPKPGVVVTFAPVNVTTEVKSVEMHHEALSEVLPGDNVGFTVNNVSVRDVHCGNVAGDSKNGPPMKAVGFTARVIILNHPGQISAGYAPLLNGHTAHIACRFAEQKEKIVILEKKLEDGPKLLKSGDVAIVDMVPMCVESYSDYPPLGHFALCNMRQTVAVGIIKAVGKKAAGSGKVTKSAQKLRRLNECITNTCHPSLNQ</sequence>
<comment type="similarity">
    <text evidence="1">Belongs to the TRAFAC class translation factor GTPase superfamily. Classic translation factor GTPase family. EF-Tu/EF-1A subfamily.</text>
</comment>
<feature type="domain" description="GTP-eEF1A C-terminal" evidence="7">
    <location>
        <begin position="108"/>
        <end position="203"/>
    </location>
</feature>
<keyword evidence="2" id="KW-0547">Nucleotide-binding</keyword>
<evidence type="ECO:0000313" key="8">
    <source>
        <dbReference type="EMBL" id="VFV22163.1"/>
    </source>
</evidence>
<dbReference type="GO" id="GO:0005525">
    <property type="term" value="F:GTP binding"/>
    <property type="evidence" value="ECO:0007669"/>
    <property type="project" value="UniProtKB-KW"/>
</dbReference>
<keyword evidence="9" id="KW-1185">Reference proteome</keyword>